<dbReference type="eggNOG" id="KOG1022">
    <property type="taxonomic scope" value="Eukaryota"/>
</dbReference>
<dbReference type="OrthoDB" id="5954868at2759"/>
<dbReference type="GO" id="GO:0016020">
    <property type="term" value="C:membrane"/>
    <property type="evidence" value="ECO:0007669"/>
    <property type="project" value="InterPro"/>
</dbReference>
<dbReference type="AlphaFoldDB" id="F0YNH1"/>
<dbReference type="PANTHER" id="PTHR48410:SF1">
    <property type="entry name" value="GLYCOSYLINOSITOL PHOSPHORYLCERAMIDE MANNOSYL TRANSFERASE 1"/>
    <property type="match status" value="1"/>
</dbReference>
<keyword evidence="6" id="KW-1185">Reference proteome</keyword>
<keyword evidence="2" id="KW-1015">Disulfide bond</keyword>
<dbReference type="InterPro" id="IPR015338">
    <property type="entry name" value="GT64_dom"/>
</dbReference>
<dbReference type="RefSeq" id="XP_009041956.1">
    <property type="nucleotide sequence ID" value="XM_009043708.1"/>
</dbReference>
<evidence type="ECO:0000259" key="4">
    <source>
        <dbReference type="Pfam" id="PF09258"/>
    </source>
</evidence>
<keyword evidence="1" id="KW-0808">Transferase</keyword>
<evidence type="ECO:0000256" key="1">
    <source>
        <dbReference type="ARBA" id="ARBA00022679"/>
    </source>
</evidence>
<reference evidence="5 6" key="1">
    <citation type="journal article" date="2011" name="Proc. Natl. Acad. Sci. U.S.A.">
        <title>Niche of harmful alga Aureococcus anophagefferens revealed through ecogenomics.</title>
        <authorList>
            <person name="Gobler C.J."/>
            <person name="Berry D.L."/>
            <person name="Dyhrman S.T."/>
            <person name="Wilhelm S.W."/>
            <person name="Salamov A."/>
            <person name="Lobanov A.V."/>
            <person name="Zhang Y."/>
            <person name="Collier J.L."/>
            <person name="Wurch L.L."/>
            <person name="Kustka A.B."/>
            <person name="Dill B.D."/>
            <person name="Shah M."/>
            <person name="VerBerkmoes N.C."/>
            <person name="Kuo A."/>
            <person name="Terry A."/>
            <person name="Pangilinan J."/>
            <person name="Lindquist E.A."/>
            <person name="Lucas S."/>
            <person name="Paulsen I.T."/>
            <person name="Hattenrath-Lehmann T.K."/>
            <person name="Talmage S.C."/>
            <person name="Walker E.A."/>
            <person name="Koch F."/>
            <person name="Burson A.M."/>
            <person name="Marcoval M.A."/>
            <person name="Tang Y.Z."/>
            <person name="Lecleir G.R."/>
            <person name="Coyne K.J."/>
            <person name="Berg G.M."/>
            <person name="Bertrand E.M."/>
            <person name="Saito M.A."/>
            <person name="Gladyshev V.N."/>
            <person name="Grigoriev I.V."/>
        </authorList>
    </citation>
    <scope>NUCLEOTIDE SEQUENCE [LARGE SCALE GENOMIC DNA]</scope>
    <source>
        <strain evidence="6">CCMP 1984</strain>
    </source>
</reference>
<evidence type="ECO:0000313" key="5">
    <source>
        <dbReference type="EMBL" id="EGB03345.1"/>
    </source>
</evidence>
<dbReference type="OMA" id="HYQGVPH"/>
<keyword evidence="3" id="KW-0472">Membrane</keyword>
<name>F0YNH1_AURAN</name>
<dbReference type="Proteomes" id="UP000002729">
    <property type="component" value="Unassembled WGS sequence"/>
</dbReference>
<dbReference type="Gene3D" id="3.90.550.10">
    <property type="entry name" value="Spore Coat Polysaccharide Biosynthesis Protein SpsA, Chain A"/>
    <property type="match status" value="1"/>
</dbReference>
<keyword evidence="3" id="KW-0812">Transmembrane</keyword>
<accession>F0YNH1</accession>
<evidence type="ECO:0000256" key="2">
    <source>
        <dbReference type="ARBA" id="ARBA00023157"/>
    </source>
</evidence>
<dbReference type="InterPro" id="IPR029044">
    <property type="entry name" value="Nucleotide-diphossugar_trans"/>
</dbReference>
<evidence type="ECO:0000256" key="3">
    <source>
        <dbReference type="SAM" id="Phobius"/>
    </source>
</evidence>
<organism evidence="6">
    <name type="scientific">Aureococcus anophagefferens</name>
    <name type="common">Harmful bloom alga</name>
    <dbReference type="NCBI Taxonomy" id="44056"/>
    <lineage>
        <taxon>Eukaryota</taxon>
        <taxon>Sar</taxon>
        <taxon>Stramenopiles</taxon>
        <taxon>Ochrophyta</taxon>
        <taxon>Pelagophyceae</taxon>
        <taxon>Pelagomonadales</taxon>
        <taxon>Pelagomonadaceae</taxon>
        <taxon>Aureococcus</taxon>
    </lineage>
</organism>
<dbReference type="EMBL" id="GL833175">
    <property type="protein sequence ID" value="EGB03345.1"/>
    <property type="molecule type" value="Genomic_DNA"/>
</dbReference>
<dbReference type="PANTHER" id="PTHR48410">
    <property type="entry name" value="GLYCOSYLINOSITOL PHOSPHORYLCERAMIDE MANNOSYL TRANSFERASE 1"/>
    <property type="match status" value="1"/>
</dbReference>
<proteinExistence type="predicted"/>
<dbReference type="SUPFAM" id="SSF53448">
    <property type="entry name" value="Nucleotide-diphospho-sugar transferases"/>
    <property type="match status" value="1"/>
</dbReference>
<evidence type="ECO:0000313" key="6">
    <source>
        <dbReference type="Proteomes" id="UP000002729"/>
    </source>
</evidence>
<gene>
    <name evidence="5" type="ORF">AURANDRAFT_39371</name>
</gene>
<dbReference type="KEGG" id="aaf:AURANDRAFT_39371"/>
<sequence length="332" mass="37211">MPVPCREKSVRGYSTSTMLVSSARALGFIAATLSLSTLLVSFCRVQFSVVSSDTPPGGHLRRVASVGCSVRVNTFRRNDLLDRFVKHYERCGAAREIVVIWSDAELAPPEWLVLRADRSPTADEVAVRVELFDVDSLNNRFKLLETPATDAIFSVDDDLIVSCEVLQNMIDIWASAPRQMVGVAPRLVSRDTNANGGWRYLRWWHVWWNGAYSLVLTKVCILHRDYLDAFSSRSPALVSAREHVDSRRNCEDLLMSFIVANATRAPPLWFRAPYSDYGQSILSFGRHAGISSGVDHVETRGDCIATFARLFGTMPLVTSHSKLVDARSEWLW</sequence>
<dbReference type="GO" id="GO:0016757">
    <property type="term" value="F:glycosyltransferase activity"/>
    <property type="evidence" value="ECO:0007669"/>
    <property type="project" value="InterPro"/>
</dbReference>
<feature type="transmembrane region" description="Helical" evidence="3">
    <location>
        <begin position="21"/>
        <end position="42"/>
    </location>
</feature>
<dbReference type="InterPro" id="IPR053318">
    <property type="entry name" value="GT64"/>
</dbReference>
<feature type="domain" description="Glycosyl transferase 64" evidence="4">
    <location>
        <begin position="72"/>
        <end position="323"/>
    </location>
</feature>
<dbReference type="Pfam" id="PF09258">
    <property type="entry name" value="Glyco_transf_64"/>
    <property type="match status" value="1"/>
</dbReference>
<protein>
    <recommendedName>
        <fullName evidence="4">Glycosyl transferase 64 domain-containing protein</fullName>
    </recommendedName>
</protein>
<dbReference type="GeneID" id="20221974"/>
<dbReference type="InParanoid" id="F0YNH1"/>
<keyword evidence="3" id="KW-1133">Transmembrane helix</keyword>